<gene>
    <name evidence="2" type="ORF">AZF04_19975</name>
</gene>
<keyword evidence="3" id="KW-1185">Reference proteome</keyword>
<evidence type="ECO:0000313" key="2">
    <source>
        <dbReference type="EMBL" id="KYG30366.1"/>
    </source>
</evidence>
<dbReference type="EMBL" id="LTAO01000021">
    <property type="protein sequence ID" value="KYG30366.1"/>
    <property type="molecule type" value="Genomic_DNA"/>
</dbReference>
<name>A0A162DN22_9BACI</name>
<dbReference type="Proteomes" id="UP000075806">
    <property type="component" value="Unassembled WGS sequence"/>
</dbReference>
<reference evidence="2" key="1">
    <citation type="submission" date="2016-02" db="EMBL/GenBank/DDBJ databases">
        <title>Genome sequence of Bacillus trypoxylicola KCTC 13244(T).</title>
        <authorList>
            <person name="Jeong H."/>
            <person name="Park S.-H."/>
            <person name="Choi S.-K."/>
        </authorList>
    </citation>
    <scope>NUCLEOTIDE SEQUENCE [LARGE SCALE GENOMIC DNA]</scope>
    <source>
        <strain evidence="2">KCTC 13244</strain>
    </source>
</reference>
<dbReference type="STRING" id="519424.AZF04_19975"/>
<organism evidence="2 3">
    <name type="scientific">Alkalihalobacillus trypoxylicola</name>
    <dbReference type="NCBI Taxonomy" id="519424"/>
    <lineage>
        <taxon>Bacteria</taxon>
        <taxon>Bacillati</taxon>
        <taxon>Bacillota</taxon>
        <taxon>Bacilli</taxon>
        <taxon>Bacillales</taxon>
        <taxon>Bacillaceae</taxon>
        <taxon>Alkalihalobacillus</taxon>
    </lineage>
</organism>
<protein>
    <submittedName>
        <fullName evidence="2">Uncharacterized protein</fullName>
    </submittedName>
</protein>
<proteinExistence type="predicted"/>
<feature type="region of interest" description="Disordered" evidence="1">
    <location>
        <begin position="37"/>
        <end position="61"/>
    </location>
</feature>
<accession>A0A162DN22</accession>
<evidence type="ECO:0000256" key="1">
    <source>
        <dbReference type="SAM" id="MobiDB-lite"/>
    </source>
</evidence>
<comment type="caution">
    <text evidence="2">The sequence shown here is derived from an EMBL/GenBank/DDBJ whole genome shotgun (WGS) entry which is preliminary data.</text>
</comment>
<dbReference type="AlphaFoldDB" id="A0A162DN22"/>
<evidence type="ECO:0000313" key="3">
    <source>
        <dbReference type="Proteomes" id="UP000075806"/>
    </source>
</evidence>
<sequence length="83" mass="9509">MMCNGFKHKERMMKPPSFERKEVFLNDEILYERRKLADTRNGGSSGRKWPCRKKSSFGSSQPDANCLGGANSWPPNMCENIHS</sequence>